<dbReference type="EMBL" id="CP158374">
    <property type="protein sequence ID" value="XBX82371.1"/>
    <property type="molecule type" value="Genomic_DNA"/>
</dbReference>
<keyword evidence="1" id="KW-1133">Transmembrane helix</keyword>
<dbReference type="RefSeq" id="WP_350348390.1">
    <property type="nucleotide sequence ID" value="NZ_CP158374.1"/>
</dbReference>
<feature type="transmembrane region" description="Helical" evidence="1">
    <location>
        <begin position="131"/>
        <end position="150"/>
    </location>
</feature>
<keyword evidence="1" id="KW-0812">Transmembrane</keyword>
<evidence type="ECO:0000256" key="1">
    <source>
        <dbReference type="SAM" id="Phobius"/>
    </source>
</evidence>
<organism evidence="2">
    <name type="scientific">Agromyces sp. G08B096</name>
    <dbReference type="NCBI Taxonomy" id="3156399"/>
    <lineage>
        <taxon>Bacteria</taxon>
        <taxon>Bacillati</taxon>
        <taxon>Actinomycetota</taxon>
        <taxon>Actinomycetes</taxon>
        <taxon>Micrococcales</taxon>
        <taxon>Microbacteriaceae</taxon>
        <taxon>Agromyces</taxon>
    </lineage>
</organism>
<dbReference type="AlphaFoldDB" id="A0AAU7W7Q8"/>
<reference evidence="2" key="1">
    <citation type="submission" date="2024-05" db="EMBL/GenBank/DDBJ databases">
        <authorList>
            <person name="Yu L."/>
        </authorList>
    </citation>
    <scope>NUCLEOTIDE SEQUENCE</scope>
    <source>
        <strain evidence="2">G08B096</strain>
    </source>
</reference>
<evidence type="ECO:0000313" key="2">
    <source>
        <dbReference type="EMBL" id="XBX82371.1"/>
    </source>
</evidence>
<feature type="transmembrane region" description="Helical" evidence="1">
    <location>
        <begin position="70"/>
        <end position="92"/>
    </location>
</feature>
<sequence length="197" mass="20096">MTDARGGAVELPRYWVVPVVRGALAIVPAAVITFSQDHSPALGLTVFGVWAVVSGLVTGPLSLRLLADRVIRWLAAAQAVATVAAGITALIVPPGLPALVVLLIAWAAVSGLLELFAGLRARGRSAVARDWLTVGGATALAAILFLVFPFDPVSIVGLLGAYLVIVGVLLVIGGLSLKWAGAARPAAAPQASRSEQS</sequence>
<feature type="transmembrane region" description="Helical" evidence="1">
    <location>
        <begin position="156"/>
        <end position="177"/>
    </location>
</feature>
<protein>
    <recommendedName>
        <fullName evidence="3">HdeD family acid-resistance protein</fullName>
    </recommendedName>
</protein>
<keyword evidence="1" id="KW-0472">Membrane</keyword>
<feature type="transmembrane region" description="Helical" evidence="1">
    <location>
        <begin position="41"/>
        <end position="63"/>
    </location>
</feature>
<evidence type="ECO:0008006" key="3">
    <source>
        <dbReference type="Google" id="ProtNLM"/>
    </source>
</evidence>
<accession>A0AAU7W7Q8</accession>
<feature type="transmembrane region" description="Helical" evidence="1">
    <location>
        <begin position="12"/>
        <end position="35"/>
    </location>
</feature>
<feature type="transmembrane region" description="Helical" evidence="1">
    <location>
        <begin position="98"/>
        <end position="119"/>
    </location>
</feature>
<gene>
    <name evidence="2" type="ORF">ABIQ69_00220</name>
</gene>
<name>A0AAU7W7Q8_9MICO</name>
<proteinExistence type="predicted"/>